<gene>
    <name evidence="1" type="ORF">COLSTE_00356</name>
</gene>
<sequence length="92" mass="9808">MCRPCKTIVAVLSFLAIRNGRAPSLTPTTRALCNSGTGAILHIRAVAAQAKSQCVILHPSPNCTSGKKGAHPPRLEDERPVMTGVVRVTLRH</sequence>
<reference evidence="1 2" key="2">
    <citation type="submission" date="2008-10" db="EMBL/GenBank/DDBJ databases">
        <authorList>
            <person name="Fulton L."/>
            <person name="Clifton S."/>
            <person name="Fulton B."/>
            <person name="Xu J."/>
            <person name="Minx P."/>
            <person name="Pepin K.H."/>
            <person name="Johnson M."/>
            <person name="Thiruvilangam P."/>
            <person name="Bhonagiri V."/>
            <person name="Nash W.E."/>
            <person name="Mardis E.R."/>
            <person name="Wilson R.K."/>
        </authorList>
    </citation>
    <scope>NUCLEOTIDE SEQUENCE [LARGE SCALE GENOMIC DNA]</scope>
    <source>
        <strain evidence="1 2">DSM 13279</strain>
    </source>
</reference>
<evidence type="ECO:0000313" key="2">
    <source>
        <dbReference type="Proteomes" id="UP000003560"/>
    </source>
</evidence>
<accession>B6G8E8</accession>
<protein>
    <submittedName>
        <fullName evidence="1">Uncharacterized protein</fullName>
    </submittedName>
</protein>
<keyword evidence="2" id="KW-1185">Reference proteome</keyword>
<dbReference type="HOGENOM" id="CLU_2408176_0_0_11"/>
<name>B6G8E8_9ACTN</name>
<dbReference type="AlphaFoldDB" id="B6G8E8"/>
<comment type="caution">
    <text evidence="1">The sequence shown here is derived from an EMBL/GenBank/DDBJ whole genome shotgun (WGS) entry which is preliminary data.</text>
</comment>
<reference evidence="1 2" key="1">
    <citation type="submission" date="2008-10" db="EMBL/GenBank/DDBJ databases">
        <title>Draft genome sequence of Collinsella stercoris (DSM 13279).</title>
        <authorList>
            <person name="Sudarsanam P."/>
            <person name="Ley R."/>
            <person name="Guruge J."/>
            <person name="Turnbaugh P.J."/>
            <person name="Mahowald M."/>
            <person name="Liep D."/>
            <person name="Gordon J."/>
        </authorList>
    </citation>
    <scope>NUCLEOTIDE SEQUENCE [LARGE SCALE GENOMIC DNA]</scope>
    <source>
        <strain evidence="1 2">DSM 13279</strain>
    </source>
</reference>
<proteinExistence type="predicted"/>
<dbReference type="EMBL" id="ABXJ01000018">
    <property type="protein sequence ID" value="EEA91441.1"/>
    <property type="molecule type" value="Genomic_DNA"/>
</dbReference>
<evidence type="ECO:0000313" key="1">
    <source>
        <dbReference type="EMBL" id="EEA91441.1"/>
    </source>
</evidence>
<organism evidence="1 2">
    <name type="scientific">Collinsella stercoris DSM 13279</name>
    <dbReference type="NCBI Taxonomy" id="445975"/>
    <lineage>
        <taxon>Bacteria</taxon>
        <taxon>Bacillati</taxon>
        <taxon>Actinomycetota</taxon>
        <taxon>Coriobacteriia</taxon>
        <taxon>Coriobacteriales</taxon>
        <taxon>Coriobacteriaceae</taxon>
        <taxon>Collinsella</taxon>
    </lineage>
</organism>
<dbReference type="Proteomes" id="UP000003560">
    <property type="component" value="Unassembled WGS sequence"/>
</dbReference>